<evidence type="ECO:0000256" key="6">
    <source>
        <dbReference type="ARBA" id="ARBA00023002"/>
    </source>
</evidence>
<dbReference type="InterPro" id="IPR050741">
    <property type="entry name" value="Acyl-CoA_dehydrogenase"/>
</dbReference>
<dbReference type="PANTHER" id="PTHR48083:SF2">
    <property type="entry name" value="MEDIUM-CHAIN SPECIFIC ACYL-COA DEHYDROGENASE, MITOCHONDRIAL"/>
    <property type="match status" value="1"/>
</dbReference>
<dbReference type="FunFam" id="2.40.110.10:FF:000002">
    <property type="entry name" value="Acyl-CoA dehydrogenase fadE12"/>
    <property type="match status" value="1"/>
</dbReference>
<organism evidence="10 11">
    <name type="scientific">Cupriavidus yeoncheonensis</name>
    <dbReference type="NCBI Taxonomy" id="1462994"/>
    <lineage>
        <taxon>Bacteria</taxon>
        <taxon>Pseudomonadati</taxon>
        <taxon>Pseudomonadota</taxon>
        <taxon>Betaproteobacteria</taxon>
        <taxon>Burkholderiales</taxon>
        <taxon>Burkholderiaceae</taxon>
        <taxon>Cupriavidus</taxon>
    </lineage>
</organism>
<dbReference type="CDD" id="cd00567">
    <property type="entry name" value="ACAD"/>
    <property type="match status" value="1"/>
</dbReference>
<dbReference type="InterPro" id="IPR009100">
    <property type="entry name" value="AcylCoA_DH/oxidase_NM_dom_sf"/>
</dbReference>
<dbReference type="PANTHER" id="PTHR48083">
    <property type="entry name" value="MEDIUM-CHAIN SPECIFIC ACYL-COA DEHYDROGENASE, MITOCHONDRIAL-RELATED"/>
    <property type="match status" value="1"/>
</dbReference>
<name>A0A916N4I7_9BURK</name>
<evidence type="ECO:0000256" key="1">
    <source>
        <dbReference type="ARBA" id="ARBA00001974"/>
    </source>
</evidence>
<feature type="domain" description="Acyl-CoA dehydrogenase/oxidase N-terminal" evidence="9">
    <location>
        <begin position="13"/>
        <end position="127"/>
    </location>
</feature>
<dbReference type="GO" id="GO:0050660">
    <property type="term" value="F:flavin adenine dinucleotide binding"/>
    <property type="evidence" value="ECO:0007669"/>
    <property type="project" value="InterPro"/>
</dbReference>
<dbReference type="InterPro" id="IPR037069">
    <property type="entry name" value="AcylCoA_DH/ox_N_sf"/>
</dbReference>
<proteinExistence type="inferred from homology"/>
<comment type="cofactor">
    <cofactor evidence="1">
        <name>FAD</name>
        <dbReference type="ChEBI" id="CHEBI:57692"/>
    </cofactor>
</comment>
<comment type="caution">
    <text evidence="10">The sequence shown here is derived from an EMBL/GenBank/DDBJ whole genome shotgun (WGS) entry which is preliminary data.</text>
</comment>
<evidence type="ECO:0000256" key="4">
    <source>
        <dbReference type="ARBA" id="ARBA00022630"/>
    </source>
</evidence>
<dbReference type="Gene3D" id="2.40.110.10">
    <property type="entry name" value="Butyryl-CoA Dehydrogenase, subunit A, domain 2"/>
    <property type="match status" value="1"/>
</dbReference>
<dbReference type="EMBL" id="CAJPUY010000011">
    <property type="protein sequence ID" value="CAG2146440.1"/>
    <property type="molecule type" value="Genomic_DNA"/>
</dbReference>
<evidence type="ECO:0000259" key="9">
    <source>
        <dbReference type="Pfam" id="PF02771"/>
    </source>
</evidence>
<dbReference type="Pfam" id="PF02770">
    <property type="entry name" value="Acyl-CoA_dh_M"/>
    <property type="match status" value="1"/>
</dbReference>
<dbReference type="SUPFAM" id="SSF56645">
    <property type="entry name" value="Acyl-CoA dehydrogenase NM domain-like"/>
    <property type="match status" value="1"/>
</dbReference>
<dbReference type="SUPFAM" id="SSF47203">
    <property type="entry name" value="Acyl-CoA dehydrogenase C-terminal domain-like"/>
    <property type="match status" value="1"/>
</dbReference>
<dbReference type="GO" id="GO:0003995">
    <property type="term" value="F:acyl-CoA dehydrogenase activity"/>
    <property type="evidence" value="ECO:0007669"/>
    <property type="project" value="InterPro"/>
</dbReference>
<dbReference type="Gene3D" id="1.10.540.10">
    <property type="entry name" value="Acyl-CoA dehydrogenase/oxidase, N-terminal domain"/>
    <property type="match status" value="1"/>
</dbReference>
<comment type="similarity">
    <text evidence="2">Belongs to the acyl-CoA dehydrogenase family.</text>
</comment>
<evidence type="ECO:0000259" key="8">
    <source>
        <dbReference type="Pfam" id="PF02770"/>
    </source>
</evidence>
<dbReference type="GO" id="GO:0005737">
    <property type="term" value="C:cytoplasm"/>
    <property type="evidence" value="ECO:0007669"/>
    <property type="project" value="TreeGrafter"/>
</dbReference>
<accession>A0A916N4I7</accession>
<reference evidence="10" key="1">
    <citation type="submission" date="2021-03" db="EMBL/GenBank/DDBJ databases">
        <authorList>
            <person name="Peeters C."/>
        </authorList>
    </citation>
    <scope>NUCLEOTIDE SEQUENCE</scope>
    <source>
        <strain evidence="10">LMG 31506</strain>
    </source>
</reference>
<keyword evidence="6 10" id="KW-0560">Oxidoreductase</keyword>
<dbReference type="InterPro" id="IPR013786">
    <property type="entry name" value="AcylCoA_DH/ox_N"/>
</dbReference>
<protein>
    <recommendedName>
        <fullName evidence="3">Medium-chain specific acyl-CoA dehydrogenase, mitochondrial</fullName>
    </recommendedName>
</protein>
<dbReference type="Pfam" id="PF00441">
    <property type="entry name" value="Acyl-CoA_dh_1"/>
    <property type="match status" value="1"/>
</dbReference>
<dbReference type="PROSITE" id="PS00073">
    <property type="entry name" value="ACYL_COA_DH_2"/>
    <property type="match status" value="1"/>
</dbReference>
<keyword evidence="11" id="KW-1185">Reference proteome</keyword>
<dbReference type="Gene3D" id="1.20.140.10">
    <property type="entry name" value="Butyryl-CoA Dehydrogenase, subunit A, domain 3"/>
    <property type="match status" value="1"/>
</dbReference>
<dbReference type="AlphaFoldDB" id="A0A916N4I7"/>
<sequence>MDGNDMMNFALPEELRMLKDSLRRFVNQELIPAELTARKDDKLIPELRARVEAFGKELGLDKFDVPVEYGGLGFGLLAKTIVWSELARTVALPVRAINPFGATVYPVLYELDAAQKERFLLPTLRGELKWCFAQTEPDAGSDPGGMKTTAVRDGDHYVINGFKRFITGAADADYAQLMAATDRTKGSHGGISAFIVDMKSPGVKLLRAQKMLVDDTPWEIAFDDVRVPVENRIGAEGEGFKHAQKVLTVLRVRHGAKACGVMERCLELAASYAKERVTFDKPLAERQGVQWLIADSYLEWHQLELMVRHAAWKHDRGEDIRTEAYMVKNFGDSKSFEAADRCMQVHGGIGLSTELPIEKFWRDQRSMLITDGPTDVLKAAIARHALNVFG</sequence>
<evidence type="ECO:0000313" key="11">
    <source>
        <dbReference type="Proteomes" id="UP000672934"/>
    </source>
</evidence>
<feature type="domain" description="Acyl-CoA oxidase/dehydrogenase middle" evidence="8">
    <location>
        <begin position="131"/>
        <end position="225"/>
    </location>
</feature>
<evidence type="ECO:0000259" key="7">
    <source>
        <dbReference type="Pfam" id="PF00441"/>
    </source>
</evidence>
<dbReference type="InterPro" id="IPR036250">
    <property type="entry name" value="AcylCo_DH-like_C"/>
</dbReference>
<dbReference type="Pfam" id="PF02771">
    <property type="entry name" value="Acyl-CoA_dh_N"/>
    <property type="match status" value="1"/>
</dbReference>
<dbReference type="Proteomes" id="UP000672934">
    <property type="component" value="Unassembled WGS sequence"/>
</dbReference>
<evidence type="ECO:0000256" key="5">
    <source>
        <dbReference type="ARBA" id="ARBA00022827"/>
    </source>
</evidence>
<evidence type="ECO:0000256" key="3">
    <source>
        <dbReference type="ARBA" id="ARBA00019125"/>
    </source>
</evidence>
<dbReference type="InterPro" id="IPR046373">
    <property type="entry name" value="Acyl-CoA_Oxase/DH_mid-dom_sf"/>
</dbReference>
<keyword evidence="5" id="KW-0274">FAD</keyword>
<dbReference type="GO" id="GO:0033539">
    <property type="term" value="P:fatty acid beta-oxidation using acyl-CoA dehydrogenase"/>
    <property type="evidence" value="ECO:0007669"/>
    <property type="project" value="TreeGrafter"/>
</dbReference>
<feature type="domain" description="Acyl-CoA dehydrogenase/oxidase C-terminal" evidence="7">
    <location>
        <begin position="237"/>
        <end position="385"/>
    </location>
</feature>
<dbReference type="RefSeq" id="WP_052279384.1">
    <property type="nucleotide sequence ID" value="NZ_CAJPUY010000011.1"/>
</dbReference>
<evidence type="ECO:0000256" key="2">
    <source>
        <dbReference type="ARBA" id="ARBA00009347"/>
    </source>
</evidence>
<dbReference type="InterPro" id="IPR006089">
    <property type="entry name" value="Acyl-CoA_DH_CS"/>
</dbReference>
<dbReference type="InterPro" id="IPR009075">
    <property type="entry name" value="AcylCo_DH/oxidase_C"/>
</dbReference>
<dbReference type="InterPro" id="IPR006091">
    <property type="entry name" value="Acyl-CoA_Oxase/DH_mid-dom"/>
</dbReference>
<gene>
    <name evidence="10" type="primary">acrC_4</name>
    <name evidence="10" type="ORF">LMG31506_03411</name>
</gene>
<evidence type="ECO:0000313" key="10">
    <source>
        <dbReference type="EMBL" id="CAG2146440.1"/>
    </source>
</evidence>
<keyword evidence="4" id="KW-0285">Flavoprotein</keyword>